<keyword evidence="9" id="KW-1185">Reference proteome</keyword>
<sequence>MGLKRDKYVRFEDWSSERSSTPEQRVFSEEKLTVSSVMGSIRRGFEMAFTWAKSLKKSLNFHPTSKQPTKLSGSRRKVLDPQGPFLQQWNKIFVLSCIIGVSFDPLFLYIPVIDAKEKCLDLDYSIEITACVLRFFTDIFYILHIIFQFRTGFIAPPSRIFGRGELIKDSYAIAKRYLSSYFIIDILSVLPLPQVAVLVIIPSLDGPIPLATKDLLKFVIFVQYVPRLIRIYPLYKEVTRTSGIFTETAWAGAAFNLFLYMLASHVVGALWYLFTIEREDRCWHIACGNHNCTPRYLYCGESRVGNFSFLNVSCPLLQPNEIRNETDFDFGIFLDALQSRVVETRDFKQKFFYCFWWGLRGLSSLGQNLKTSTFVGEILFAVFISVVGLVLFSLLIGNMQKYLQSITVRVEEMRLKRRDAEQWMSHRLLPENLRERFGGMASTDGKKPEVLRKNLWFVTFLRTSGGT</sequence>
<proteinExistence type="predicted"/>
<keyword evidence="5" id="KW-0813">Transport</keyword>
<dbReference type="Proteomes" id="UP001642360">
    <property type="component" value="Unassembled WGS sequence"/>
</dbReference>
<keyword evidence="5" id="KW-0407">Ion channel</keyword>
<accession>A0ABC8T903</accession>
<dbReference type="EMBL" id="CAUOFW020004458">
    <property type="protein sequence ID" value="CAK9165783.1"/>
    <property type="molecule type" value="Genomic_DNA"/>
</dbReference>
<evidence type="ECO:0000256" key="1">
    <source>
        <dbReference type="ARBA" id="ARBA00004141"/>
    </source>
</evidence>
<keyword evidence="2 6" id="KW-0812">Transmembrane</keyword>
<dbReference type="PANTHER" id="PTHR45651:SF76">
    <property type="entry name" value="CYCLIC NUCLEOTIDE-GATED ION CHANNEL 1-LIKE"/>
    <property type="match status" value="1"/>
</dbReference>
<evidence type="ECO:0000256" key="2">
    <source>
        <dbReference type="ARBA" id="ARBA00022692"/>
    </source>
</evidence>
<organism evidence="8 9">
    <name type="scientific">Ilex paraguariensis</name>
    <name type="common">yerba mate</name>
    <dbReference type="NCBI Taxonomy" id="185542"/>
    <lineage>
        <taxon>Eukaryota</taxon>
        <taxon>Viridiplantae</taxon>
        <taxon>Streptophyta</taxon>
        <taxon>Embryophyta</taxon>
        <taxon>Tracheophyta</taxon>
        <taxon>Spermatophyta</taxon>
        <taxon>Magnoliopsida</taxon>
        <taxon>eudicotyledons</taxon>
        <taxon>Gunneridae</taxon>
        <taxon>Pentapetalae</taxon>
        <taxon>asterids</taxon>
        <taxon>campanulids</taxon>
        <taxon>Aquifoliales</taxon>
        <taxon>Aquifoliaceae</taxon>
        <taxon>Ilex</taxon>
    </lineage>
</organism>
<name>A0ABC8T903_9AQUA</name>
<reference evidence="8 9" key="1">
    <citation type="submission" date="2024-02" db="EMBL/GenBank/DDBJ databases">
        <authorList>
            <person name="Vignale AGUSTIN F."/>
            <person name="Sosa J E."/>
            <person name="Modenutti C."/>
        </authorList>
    </citation>
    <scope>NUCLEOTIDE SEQUENCE [LARGE SCALE GENOMIC DNA]</scope>
</reference>
<feature type="transmembrane region" description="Helical" evidence="6">
    <location>
        <begin position="253"/>
        <end position="274"/>
    </location>
</feature>
<evidence type="ECO:0000256" key="3">
    <source>
        <dbReference type="ARBA" id="ARBA00022989"/>
    </source>
</evidence>
<dbReference type="Pfam" id="PF00520">
    <property type="entry name" value="Ion_trans"/>
    <property type="match status" value="1"/>
</dbReference>
<feature type="transmembrane region" description="Helical" evidence="6">
    <location>
        <begin position="181"/>
        <end position="203"/>
    </location>
</feature>
<evidence type="ECO:0000256" key="5">
    <source>
        <dbReference type="ARBA" id="ARBA00023303"/>
    </source>
</evidence>
<evidence type="ECO:0000313" key="8">
    <source>
        <dbReference type="EMBL" id="CAK9165783.1"/>
    </source>
</evidence>
<dbReference type="PANTHER" id="PTHR45651">
    <property type="entry name" value="CYCLIC NUCLEOTIDE-GATED ION CHANNEL 15-RELATED-RELATED"/>
    <property type="match status" value="1"/>
</dbReference>
<feature type="transmembrane region" description="Helical" evidence="6">
    <location>
        <begin position="92"/>
        <end position="112"/>
    </location>
</feature>
<dbReference type="AlphaFoldDB" id="A0ABC8T903"/>
<protein>
    <recommendedName>
        <fullName evidence="7">Ion transport domain-containing protein</fullName>
    </recommendedName>
</protein>
<evidence type="ECO:0000259" key="7">
    <source>
        <dbReference type="Pfam" id="PF00520"/>
    </source>
</evidence>
<evidence type="ECO:0000256" key="6">
    <source>
        <dbReference type="SAM" id="Phobius"/>
    </source>
</evidence>
<feature type="domain" description="Ion transport" evidence="7">
    <location>
        <begin position="92"/>
        <end position="409"/>
    </location>
</feature>
<comment type="subcellular location">
    <subcellularLocation>
        <location evidence="1">Membrane</location>
        <topology evidence="1">Multi-pass membrane protein</topology>
    </subcellularLocation>
</comment>
<feature type="transmembrane region" description="Helical" evidence="6">
    <location>
        <begin position="378"/>
        <end position="396"/>
    </location>
</feature>
<dbReference type="Gene3D" id="1.10.287.70">
    <property type="match status" value="1"/>
</dbReference>
<feature type="transmembrane region" description="Helical" evidence="6">
    <location>
        <begin position="124"/>
        <end position="147"/>
    </location>
</feature>
<keyword evidence="5" id="KW-0406">Ion transport</keyword>
<keyword evidence="4 6" id="KW-0472">Membrane</keyword>
<comment type="caution">
    <text evidence="8">The sequence shown here is derived from an EMBL/GenBank/DDBJ whole genome shotgun (WGS) entry which is preliminary data.</text>
</comment>
<dbReference type="SUPFAM" id="SSF81324">
    <property type="entry name" value="Voltage-gated potassium channels"/>
    <property type="match status" value="1"/>
</dbReference>
<dbReference type="InterPro" id="IPR005821">
    <property type="entry name" value="Ion_trans_dom"/>
</dbReference>
<gene>
    <name evidence="8" type="ORF">ILEXP_LOCUS34955</name>
</gene>
<evidence type="ECO:0000313" key="9">
    <source>
        <dbReference type="Proteomes" id="UP001642360"/>
    </source>
</evidence>
<keyword evidence="3 6" id="KW-1133">Transmembrane helix</keyword>
<dbReference type="GO" id="GO:0016020">
    <property type="term" value="C:membrane"/>
    <property type="evidence" value="ECO:0007669"/>
    <property type="project" value="UniProtKB-SubCell"/>
</dbReference>
<evidence type="ECO:0000256" key="4">
    <source>
        <dbReference type="ARBA" id="ARBA00023136"/>
    </source>
</evidence>
<dbReference type="GO" id="GO:0034220">
    <property type="term" value="P:monoatomic ion transmembrane transport"/>
    <property type="evidence" value="ECO:0007669"/>
    <property type="project" value="UniProtKB-KW"/>
</dbReference>